<dbReference type="eggNOG" id="COG0725">
    <property type="taxonomic scope" value="Bacteria"/>
</dbReference>
<keyword evidence="2 4" id="KW-0479">Metal-binding</keyword>
<evidence type="ECO:0000313" key="7">
    <source>
        <dbReference type="Proteomes" id="UP000017184"/>
    </source>
</evidence>
<dbReference type="RefSeq" id="WP_022775672.1">
    <property type="nucleotide sequence ID" value="NC_022576.1"/>
</dbReference>
<accession>U5NAF9</accession>
<dbReference type="PANTHER" id="PTHR30632">
    <property type="entry name" value="MOLYBDATE-BINDING PERIPLASMIC PROTEIN"/>
    <property type="match status" value="1"/>
</dbReference>
<evidence type="ECO:0000256" key="5">
    <source>
        <dbReference type="SAM" id="SignalP"/>
    </source>
</evidence>
<keyword evidence="3 5" id="KW-0732">Signal</keyword>
<dbReference type="InterPro" id="IPR005950">
    <property type="entry name" value="ModA"/>
</dbReference>
<dbReference type="GO" id="GO:0030973">
    <property type="term" value="F:molybdate ion binding"/>
    <property type="evidence" value="ECO:0007669"/>
    <property type="project" value="TreeGrafter"/>
</dbReference>
<evidence type="ECO:0000313" key="6">
    <source>
        <dbReference type="EMBL" id="AGX88305.1"/>
    </source>
</evidence>
<dbReference type="PIRSF" id="PIRSF004846">
    <property type="entry name" value="ModA"/>
    <property type="match status" value="1"/>
</dbReference>
<dbReference type="PANTHER" id="PTHR30632:SF0">
    <property type="entry name" value="SULFATE-BINDING PROTEIN"/>
    <property type="match status" value="1"/>
</dbReference>
<dbReference type="STRING" id="946483.Cenrod_2240"/>
<proteinExistence type="inferred from homology"/>
<keyword evidence="7" id="KW-1185">Reference proteome</keyword>
<comment type="similarity">
    <text evidence="1">Belongs to the bacterial solute-binding protein ModA family.</text>
</comment>
<dbReference type="Pfam" id="PF13531">
    <property type="entry name" value="SBP_bac_11"/>
    <property type="match status" value="1"/>
</dbReference>
<evidence type="ECO:0000256" key="2">
    <source>
        <dbReference type="ARBA" id="ARBA00022723"/>
    </source>
</evidence>
<sequence length="261" mass="28575">MLTKFFGLCVAAILILTSPVRAQDSEAGMLLYCGITMVKPMTEITKLFTKREGVRILVSQGGSEDLYQSAKKSGQGDWYLPGEPSFRDKHIKEGLLDEFVNVGYNQLALVVQKGNPKNVKADPREMLRKDLKVILGNAESGSVGKESQEVLDSLGIYAEVVKSSSFLASDSRSLMNAMKKGEGDVTLSWRASVFFGDLATKLDVVDLSPKVAKPQALLLNLLKSSKNPELARKFMQLAASEEGQAIFRKHGFLDNKTAVAR</sequence>
<feature type="signal peptide" evidence="5">
    <location>
        <begin position="1"/>
        <end position="22"/>
    </location>
</feature>
<gene>
    <name evidence="6" type="primary">modA</name>
    <name evidence="6" type="ORF">Cenrod_2240</name>
</gene>
<reference evidence="6 7" key="1">
    <citation type="journal article" date="2013" name="Genome Biol.">
        <title>Genomic analysis reveals key aspects of prokaryotic symbiosis in the phototrophic consortium "Chlorochromatium aggregatum".</title>
        <authorList>
            <person name="Liu Z."/>
            <person name="Muller J."/>
            <person name="Li T."/>
            <person name="Alvey R.M."/>
            <person name="Vogl K."/>
            <person name="Frigaard N.U."/>
            <person name="Rockwell N.C."/>
            <person name="Boyd E.S."/>
            <person name="Tomsho L.P."/>
            <person name="Schuster S.C."/>
            <person name="Henke P."/>
            <person name="Rohde M."/>
            <person name="Overmann J."/>
            <person name="Bryant D.A."/>
        </authorList>
    </citation>
    <scope>NUCLEOTIDE SEQUENCE [LARGE SCALE GENOMIC DNA]</scope>
    <source>
        <strain evidence="6">CR</strain>
    </source>
</reference>
<dbReference type="AlphaFoldDB" id="U5NAF9"/>
<dbReference type="PATRIC" id="fig|946483.4.peg.2259"/>
<dbReference type="Proteomes" id="UP000017184">
    <property type="component" value="Chromosome"/>
</dbReference>
<dbReference type="EMBL" id="CP004885">
    <property type="protein sequence ID" value="AGX88305.1"/>
    <property type="molecule type" value="Genomic_DNA"/>
</dbReference>
<feature type="chain" id="PRO_5004663020" evidence="5">
    <location>
        <begin position="23"/>
        <end position="261"/>
    </location>
</feature>
<dbReference type="OrthoDB" id="9802127at2"/>
<protein>
    <submittedName>
        <fullName evidence="6">ABC-type molybdate transporter substrate-binding protein</fullName>
    </submittedName>
</protein>
<dbReference type="NCBIfam" id="TIGR01256">
    <property type="entry name" value="modA"/>
    <property type="match status" value="1"/>
</dbReference>
<dbReference type="HOGENOM" id="CLU_065520_2_0_4"/>
<evidence type="ECO:0000256" key="4">
    <source>
        <dbReference type="PIRSR" id="PIRSR004846-1"/>
    </source>
</evidence>
<dbReference type="KEGG" id="cbx:Cenrod_2240"/>
<feature type="binding site" evidence="4">
    <location>
        <position position="63"/>
    </location>
    <ligand>
        <name>molybdate</name>
        <dbReference type="ChEBI" id="CHEBI:36264"/>
    </ligand>
</feature>
<dbReference type="Gene3D" id="3.40.190.10">
    <property type="entry name" value="Periplasmic binding protein-like II"/>
    <property type="match status" value="2"/>
</dbReference>
<dbReference type="InterPro" id="IPR050682">
    <property type="entry name" value="ModA/WtpA"/>
</dbReference>
<evidence type="ECO:0000256" key="3">
    <source>
        <dbReference type="ARBA" id="ARBA00022729"/>
    </source>
</evidence>
<dbReference type="GO" id="GO:0015689">
    <property type="term" value="P:molybdate ion transport"/>
    <property type="evidence" value="ECO:0007669"/>
    <property type="project" value="InterPro"/>
</dbReference>
<organism evidence="6 7">
    <name type="scientific">Candidatus Symbiobacter mobilis CR</name>
    <dbReference type="NCBI Taxonomy" id="946483"/>
    <lineage>
        <taxon>Bacteria</taxon>
        <taxon>Pseudomonadati</taxon>
        <taxon>Pseudomonadota</taxon>
        <taxon>Betaproteobacteria</taxon>
        <taxon>Burkholderiales</taxon>
        <taxon>Comamonadaceae</taxon>
    </lineage>
</organism>
<dbReference type="SUPFAM" id="SSF53850">
    <property type="entry name" value="Periplasmic binding protein-like II"/>
    <property type="match status" value="1"/>
</dbReference>
<name>U5NAF9_9BURK</name>
<keyword evidence="4" id="KW-0500">Molybdenum</keyword>
<evidence type="ECO:0000256" key="1">
    <source>
        <dbReference type="ARBA" id="ARBA00009175"/>
    </source>
</evidence>
<dbReference type="GO" id="GO:0046872">
    <property type="term" value="F:metal ion binding"/>
    <property type="evidence" value="ECO:0007669"/>
    <property type="project" value="UniProtKB-KW"/>
</dbReference>